<protein>
    <recommendedName>
        <fullName evidence="3">Lipoprotein</fullName>
    </recommendedName>
</protein>
<dbReference type="KEGG" id="emo:DM558_05365"/>
<evidence type="ECO:0000313" key="1">
    <source>
        <dbReference type="EMBL" id="AZS50239.1"/>
    </source>
</evidence>
<gene>
    <name evidence="1" type="ORF">DM558_05365</name>
</gene>
<evidence type="ECO:0000313" key="2">
    <source>
        <dbReference type="Proteomes" id="UP000273143"/>
    </source>
</evidence>
<reference evidence="2" key="1">
    <citation type="submission" date="2018-06" db="EMBL/GenBank/DDBJ databases">
        <title>Complete genome of Pseudomonas insecticola strain QZS01.</title>
        <authorList>
            <person name="Wang J."/>
            <person name="Su Q."/>
        </authorList>
    </citation>
    <scope>NUCLEOTIDE SEQUENCE [LARGE SCALE GENOMIC DNA]</scope>
    <source>
        <strain evidence="2">QZS01</strain>
    </source>
</reference>
<dbReference type="RefSeq" id="WP_127162448.1">
    <property type="nucleotide sequence ID" value="NZ_CP029822.1"/>
</dbReference>
<dbReference type="PROSITE" id="PS51257">
    <property type="entry name" value="PROKAR_LIPOPROTEIN"/>
    <property type="match status" value="1"/>
</dbReference>
<dbReference type="Proteomes" id="UP000273143">
    <property type="component" value="Chromosome"/>
</dbReference>
<proteinExistence type="predicted"/>
<dbReference type="EMBL" id="CP029822">
    <property type="protein sequence ID" value="AZS50239.1"/>
    <property type="molecule type" value="Genomic_DNA"/>
</dbReference>
<evidence type="ECO:0008006" key="3">
    <source>
        <dbReference type="Google" id="ProtNLM"/>
    </source>
</evidence>
<name>A0A3Q9JN27_9GAMM</name>
<dbReference type="AlphaFoldDB" id="A0A3Q9JN27"/>
<sequence length="209" mass="23635">MKNTILSFSILTLLLGCSNTYMHKKPEPVTVNNEKFINLPQDKVWNMAFNQLFDDTFTIGNVDKKNGIITATFETDRPTNFIDCGIVKASYMDDEKVTHKYTYNYAEATEYSTDKDGERYDAKVDAKLDTTITATIKKMGEGTNIILDVDYALTRTTNLTNHANQTKLPEEKEVITFSSTKPYKNEKFSCISIDAIESGLLNNIHAKGR</sequence>
<organism evidence="1 2">
    <name type="scientific">Entomomonas moraniae</name>
    <dbReference type="NCBI Taxonomy" id="2213226"/>
    <lineage>
        <taxon>Bacteria</taxon>
        <taxon>Pseudomonadati</taxon>
        <taxon>Pseudomonadota</taxon>
        <taxon>Gammaproteobacteria</taxon>
        <taxon>Pseudomonadales</taxon>
        <taxon>Pseudomonadaceae</taxon>
        <taxon>Entomomonas</taxon>
    </lineage>
</organism>
<accession>A0A3Q9JN27</accession>
<keyword evidence="2" id="KW-1185">Reference proteome</keyword>